<proteinExistence type="predicted"/>
<evidence type="ECO:0000313" key="2">
    <source>
        <dbReference type="Proteomes" id="UP000499080"/>
    </source>
</evidence>
<comment type="caution">
    <text evidence="1">The sequence shown here is derived from an EMBL/GenBank/DDBJ whole genome shotgun (WGS) entry which is preliminary data.</text>
</comment>
<accession>A0A4Y2E9T2</accession>
<sequence length="119" mass="13787">MEVKVYHFDTVLKMVTALLTIIPMEPWTNKDHLKKLPCGDIGVQEFLKKTERRPMSPCLIPLQYPYRLNGHGKPLEEDSKENDENFRAALRFRIGAGDEIFLKKKHLKNHPGKVSYISP</sequence>
<keyword evidence="2" id="KW-1185">Reference proteome</keyword>
<name>A0A4Y2E9T2_ARAVE</name>
<dbReference type="AlphaFoldDB" id="A0A4Y2E9T2"/>
<organism evidence="1 2">
    <name type="scientific">Araneus ventricosus</name>
    <name type="common">Orbweaver spider</name>
    <name type="synonym">Epeira ventricosa</name>
    <dbReference type="NCBI Taxonomy" id="182803"/>
    <lineage>
        <taxon>Eukaryota</taxon>
        <taxon>Metazoa</taxon>
        <taxon>Ecdysozoa</taxon>
        <taxon>Arthropoda</taxon>
        <taxon>Chelicerata</taxon>
        <taxon>Arachnida</taxon>
        <taxon>Araneae</taxon>
        <taxon>Araneomorphae</taxon>
        <taxon>Entelegynae</taxon>
        <taxon>Araneoidea</taxon>
        <taxon>Araneidae</taxon>
        <taxon>Araneus</taxon>
    </lineage>
</organism>
<evidence type="ECO:0000313" key="1">
    <source>
        <dbReference type="EMBL" id="GBM25910.1"/>
    </source>
</evidence>
<protein>
    <submittedName>
        <fullName evidence="1">Uncharacterized protein</fullName>
    </submittedName>
</protein>
<dbReference type="EMBL" id="BGPR01000549">
    <property type="protein sequence ID" value="GBM25910.1"/>
    <property type="molecule type" value="Genomic_DNA"/>
</dbReference>
<dbReference type="Proteomes" id="UP000499080">
    <property type="component" value="Unassembled WGS sequence"/>
</dbReference>
<reference evidence="1 2" key="1">
    <citation type="journal article" date="2019" name="Sci. Rep.">
        <title>Orb-weaving spider Araneus ventricosus genome elucidates the spidroin gene catalogue.</title>
        <authorList>
            <person name="Kono N."/>
            <person name="Nakamura H."/>
            <person name="Ohtoshi R."/>
            <person name="Moran D.A.P."/>
            <person name="Shinohara A."/>
            <person name="Yoshida Y."/>
            <person name="Fujiwara M."/>
            <person name="Mori M."/>
            <person name="Tomita M."/>
            <person name="Arakawa K."/>
        </authorList>
    </citation>
    <scope>NUCLEOTIDE SEQUENCE [LARGE SCALE GENOMIC DNA]</scope>
</reference>
<gene>
    <name evidence="1" type="ORF">AVEN_94355_1</name>
</gene>